<gene>
    <name evidence="1" type="ORF">KME60_09380</name>
</gene>
<dbReference type="EMBL" id="JAHHGZ010000008">
    <property type="protein sequence ID" value="MBW4667629.1"/>
    <property type="molecule type" value="Genomic_DNA"/>
</dbReference>
<protein>
    <submittedName>
        <fullName evidence="1">Uncharacterized protein</fullName>
    </submittedName>
</protein>
<reference evidence="1" key="1">
    <citation type="submission" date="2021-05" db="EMBL/GenBank/DDBJ databases">
        <authorList>
            <person name="Pietrasiak N."/>
            <person name="Ward R."/>
            <person name="Stajich J.E."/>
            <person name="Kurbessoian T."/>
        </authorList>
    </citation>
    <scope>NUCLEOTIDE SEQUENCE</scope>
    <source>
        <strain evidence="1">GSE-NOS-MK-12-04C</strain>
    </source>
</reference>
<dbReference type="AlphaFoldDB" id="A0A951QJS5"/>
<name>A0A951QJS5_9CYAN</name>
<reference evidence="1" key="2">
    <citation type="journal article" date="2022" name="Microbiol. Resour. Announc.">
        <title>Metagenome Sequencing to Explore Phylogenomics of Terrestrial Cyanobacteria.</title>
        <authorList>
            <person name="Ward R.D."/>
            <person name="Stajich J.E."/>
            <person name="Johansen J.R."/>
            <person name="Huntemann M."/>
            <person name="Clum A."/>
            <person name="Foster B."/>
            <person name="Foster B."/>
            <person name="Roux S."/>
            <person name="Palaniappan K."/>
            <person name="Varghese N."/>
            <person name="Mukherjee S."/>
            <person name="Reddy T.B.K."/>
            <person name="Daum C."/>
            <person name="Copeland A."/>
            <person name="Chen I.A."/>
            <person name="Ivanova N.N."/>
            <person name="Kyrpides N.C."/>
            <person name="Shapiro N."/>
            <person name="Eloe-Fadrosh E.A."/>
            <person name="Pietrasiak N."/>
        </authorList>
    </citation>
    <scope>NUCLEOTIDE SEQUENCE</scope>
    <source>
        <strain evidence="1">GSE-NOS-MK-12-04C</strain>
    </source>
</reference>
<accession>A0A951QJS5</accession>
<sequence>MTHKIKNSDQVKLDLLNAILEPEDNTYPYNPADELSEDYFFRIEQQFRLEDSFAEDELQSQSQAFYTHLDNLWSSMPASSHYNHTTQENTIIQLQETLQSSFSTRIPAEWLKAIASRATAIFGSTQTIGEQLALCVQTVMPAWGTEDLLVLARPFAYAMRSNESPNGASFVDNFGTQDWTALSEIEQARISLAIAYYALNQLDSFQAEE</sequence>
<comment type="caution">
    <text evidence="1">The sequence shown here is derived from an EMBL/GenBank/DDBJ whole genome shotgun (WGS) entry which is preliminary data.</text>
</comment>
<evidence type="ECO:0000313" key="1">
    <source>
        <dbReference type="EMBL" id="MBW4667629.1"/>
    </source>
</evidence>
<evidence type="ECO:0000313" key="2">
    <source>
        <dbReference type="Proteomes" id="UP000729701"/>
    </source>
</evidence>
<dbReference type="Proteomes" id="UP000729701">
    <property type="component" value="Unassembled WGS sequence"/>
</dbReference>
<organism evidence="1 2">
    <name type="scientific">Cyanomargarita calcarea GSE-NOS-MK-12-04C</name>
    <dbReference type="NCBI Taxonomy" id="2839659"/>
    <lineage>
        <taxon>Bacteria</taxon>
        <taxon>Bacillati</taxon>
        <taxon>Cyanobacteriota</taxon>
        <taxon>Cyanophyceae</taxon>
        <taxon>Nostocales</taxon>
        <taxon>Cyanomargaritaceae</taxon>
        <taxon>Cyanomargarita</taxon>
    </lineage>
</organism>
<proteinExistence type="predicted"/>